<keyword evidence="2" id="KW-0560">Oxidoreductase</keyword>
<evidence type="ECO:0000256" key="1">
    <source>
        <dbReference type="SAM" id="Phobius"/>
    </source>
</evidence>
<organism evidence="2 3">
    <name type="scientific">Brevibacillus fulvus</name>
    <dbReference type="NCBI Taxonomy" id="1125967"/>
    <lineage>
        <taxon>Bacteria</taxon>
        <taxon>Bacillati</taxon>
        <taxon>Bacillota</taxon>
        <taxon>Bacilli</taxon>
        <taxon>Bacillales</taxon>
        <taxon>Paenibacillaceae</taxon>
        <taxon>Brevibacillus</taxon>
    </lineage>
</organism>
<comment type="caution">
    <text evidence="2">The sequence shown here is derived from an EMBL/GenBank/DDBJ whole genome shotgun (WGS) entry which is preliminary data.</text>
</comment>
<evidence type="ECO:0000313" key="3">
    <source>
        <dbReference type="Proteomes" id="UP000717624"/>
    </source>
</evidence>
<dbReference type="NCBIfam" id="TIGR01409">
    <property type="entry name" value="TAT_signal_seq"/>
    <property type="match status" value="1"/>
</dbReference>
<dbReference type="InterPro" id="IPR027056">
    <property type="entry name" value="Gluconate_2DH_su3"/>
</dbReference>
<keyword evidence="1" id="KW-0812">Transmembrane</keyword>
<dbReference type="InterPro" id="IPR019546">
    <property type="entry name" value="TAT_signal_bac_arc"/>
</dbReference>
<dbReference type="AlphaFoldDB" id="A0A938Y3R6"/>
<reference evidence="2" key="1">
    <citation type="submission" date="2021-01" db="EMBL/GenBank/DDBJ databases">
        <title>Genomic Encyclopedia of Type Strains, Phase IV (KMG-IV): sequencing the most valuable type-strain genomes for metagenomic binning, comparative biology and taxonomic classification.</title>
        <authorList>
            <person name="Goeker M."/>
        </authorList>
    </citation>
    <scope>NUCLEOTIDE SEQUENCE</scope>
    <source>
        <strain evidence="2">DSM 25523</strain>
    </source>
</reference>
<evidence type="ECO:0000313" key="2">
    <source>
        <dbReference type="EMBL" id="MBM7590665.1"/>
    </source>
</evidence>
<dbReference type="Proteomes" id="UP000717624">
    <property type="component" value="Unassembled WGS sequence"/>
</dbReference>
<accession>A0A938Y3R6</accession>
<dbReference type="Pfam" id="PF13618">
    <property type="entry name" value="Gluconate_2-dh3"/>
    <property type="match status" value="1"/>
</dbReference>
<proteinExistence type="predicted"/>
<gene>
    <name evidence="2" type="ORF">JOD01_002275</name>
</gene>
<dbReference type="GO" id="GO:0033717">
    <property type="term" value="F:gluconate 2-dehydrogenase (acceptor) activity"/>
    <property type="evidence" value="ECO:0007669"/>
    <property type="project" value="UniProtKB-EC"/>
</dbReference>
<name>A0A938Y3R6_9BACL</name>
<dbReference type="PROSITE" id="PS51318">
    <property type="entry name" value="TAT"/>
    <property type="match status" value="1"/>
</dbReference>
<keyword evidence="3" id="KW-1185">Reference proteome</keyword>
<dbReference type="RefSeq" id="WP_204518421.1">
    <property type="nucleotide sequence ID" value="NZ_BAABIN010000016.1"/>
</dbReference>
<keyword evidence="1" id="KW-1133">Transmembrane helix</keyword>
<keyword evidence="1" id="KW-0472">Membrane</keyword>
<protein>
    <submittedName>
        <fullName evidence="2">Gluconate 2-dehydrogenase gamma chain</fullName>
        <ecNumber evidence="2">1.1.99.3</ecNumber>
    </submittedName>
</protein>
<dbReference type="EC" id="1.1.99.3" evidence="2"/>
<dbReference type="EMBL" id="JAFBEB010000007">
    <property type="protein sequence ID" value="MBM7590665.1"/>
    <property type="molecule type" value="Genomic_DNA"/>
</dbReference>
<feature type="transmembrane region" description="Helical" evidence="1">
    <location>
        <begin position="21"/>
        <end position="39"/>
    </location>
</feature>
<dbReference type="InterPro" id="IPR006311">
    <property type="entry name" value="TAT_signal"/>
</dbReference>
<sequence>MADGKQPQDTSRRSFLKNSGIAIGGLIVGGVVGGALGGGQKTTQKEEVEKVVEKTVDYNQALMYFNQEQFQITEAAAERIYPKDDLGPGAKDLGVAYYIDHQLASPWGMNAKEYMQGPFFPDAPANLGMQSPLRRHEIFSIGLKGLADYCQQKYSKKFQELSEEEQDAVLKVFEEGKEFKLVGTTTSAFFKLLRSATIEGVYSDPMYGGNKDMQGWKMRNYPGNQMGYAKDIEKEGLVKYEPKSLHDHMSMGK</sequence>